<dbReference type="PANTHER" id="PTHR10782:SF4">
    <property type="entry name" value="TONALLI, ISOFORM E"/>
    <property type="match status" value="1"/>
</dbReference>
<reference evidence="16" key="1">
    <citation type="journal article" date="2016" name="Nat. Commun.">
        <title>Genome analysis of three Pneumocystis species reveals adaptation mechanisms to life exclusively in mammalian hosts.</title>
        <authorList>
            <person name="Ma L."/>
            <person name="Chen Z."/>
            <person name="Huang D.W."/>
            <person name="Kutty G."/>
            <person name="Ishihara M."/>
            <person name="Wang H."/>
            <person name="Abouelleil A."/>
            <person name="Bishop L."/>
            <person name="Davey E."/>
            <person name="Deng R."/>
            <person name="Deng X."/>
            <person name="Fan L."/>
            <person name="Fantoni G."/>
            <person name="Fitzgerald M."/>
            <person name="Gogineni E."/>
            <person name="Goldberg J.M."/>
            <person name="Handley G."/>
            <person name="Hu X."/>
            <person name="Huber C."/>
            <person name="Jiao X."/>
            <person name="Jones K."/>
            <person name="Levin J.Z."/>
            <person name="Liu Y."/>
            <person name="Macdonald P."/>
            <person name="Melnikov A."/>
            <person name="Raley C."/>
            <person name="Sassi M."/>
            <person name="Sherman B.T."/>
            <person name="Song X."/>
            <person name="Sykes S."/>
            <person name="Tran B."/>
            <person name="Walsh L."/>
            <person name="Xia Y."/>
            <person name="Yang J."/>
            <person name="Young S."/>
            <person name="Zeng Q."/>
            <person name="Zheng X."/>
            <person name="Stephens R."/>
            <person name="Nusbaum C."/>
            <person name="Birren B.W."/>
            <person name="Azadi P."/>
            <person name="Lempicki R.A."/>
            <person name="Cuomo C.A."/>
            <person name="Kovacs J.A."/>
        </authorList>
    </citation>
    <scope>NUCLEOTIDE SEQUENCE [LARGE SCALE GENOMIC DNA]</scope>
    <source>
        <strain evidence="16">B123</strain>
    </source>
</reference>
<keyword evidence="6 10" id="KW-0863">Zinc-finger</keyword>
<dbReference type="SUPFAM" id="SSF68906">
    <property type="entry name" value="SAP domain"/>
    <property type="match status" value="1"/>
</dbReference>
<evidence type="ECO:0000259" key="12">
    <source>
        <dbReference type="PROSITE" id="PS50800"/>
    </source>
</evidence>
<dbReference type="Gene3D" id="2.60.120.780">
    <property type="entry name" value="PINIT domain"/>
    <property type="match status" value="1"/>
</dbReference>
<dbReference type="InterPro" id="IPR031141">
    <property type="entry name" value="SIZ1/2_SP-RING"/>
</dbReference>
<dbReference type="Pfam" id="PF02037">
    <property type="entry name" value="SAP"/>
    <property type="match status" value="1"/>
</dbReference>
<dbReference type="GO" id="GO:0005634">
    <property type="term" value="C:nucleus"/>
    <property type="evidence" value="ECO:0007669"/>
    <property type="project" value="UniProtKB-SubCell"/>
</dbReference>
<evidence type="ECO:0000256" key="4">
    <source>
        <dbReference type="ARBA" id="ARBA00022679"/>
    </source>
</evidence>
<dbReference type="Gene3D" id="3.30.40.10">
    <property type="entry name" value="Zinc/RING finger domain, C3HC4 (zinc finger)"/>
    <property type="match status" value="1"/>
</dbReference>
<evidence type="ECO:0000313" key="16">
    <source>
        <dbReference type="Proteomes" id="UP000011958"/>
    </source>
</evidence>
<dbReference type="PROSITE" id="PS51044">
    <property type="entry name" value="ZF_SP_RING"/>
    <property type="match status" value="1"/>
</dbReference>
<keyword evidence="5" id="KW-0479">Metal-binding</keyword>
<dbReference type="Gene3D" id="1.10.720.30">
    <property type="entry name" value="SAP domain"/>
    <property type="match status" value="1"/>
</dbReference>
<keyword evidence="16" id="KW-1185">Reference proteome</keyword>
<keyword evidence="7" id="KW-0833">Ubl conjugation pathway</keyword>
<dbReference type="STRING" id="1069680.M7NHI9"/>
<dbReference type="OrthoDB" id="28127at2759"/>
<feature type="domain" description="SP-RING-type" evidence="13">
    <location>
        <begin position="284"/>
        <end position="366"/>
    </location>
</feature>
<evidence type="ECO:0000256" key="9">
    <source>
        <dbReference type="ARBA" id="ARBA00023242"/>
    </source>
</evidence>
<feature type="domain" description="PINIT" evidence="14">
    <location>
        <begin position="104"/>
        <end position="255"/>
    </location>
</feature>
<dbReference type="GO" id="GO:0016925">
    <property type="term" value="P:protein sumoylation"/>
    <property type="evidence" value="ECO:0007669"/>
    <property type="project" value="UniProtKB-UniPathway"/>
</dbReference>
<sequence>MQYSPPFQNYPLIIHHLENRLLVTTLRAILKEYGLPISGKKYILITRIREFLDKVVETKDIVQYERLKNSIMGIHLHPIPSYVVSYTSKNLPIMSSTPLELPISEPALSLPTINVFQRINFKPSPFYNILENINSPIICPPMLRNIITASVRLSLKAVEKLASNESYRVYLFCTATDSAAFGLALIEFPVHMDLKVNGKHLSANTRGLKKKPGTAPPVDVTSLLFLDSKLVNKIEIIYANTEKRYSFGVYLVQKYTICDIIQHIKAGRCLSKQTILDTIKKDSEDGDIIATSYDISLKDPISYTRIELPCRSIYCNHVQCFDAYSFLTLNEQTPTWQCPICNKPIHAIDDLAIDSYTLEILNSVSLSVESVTIDLNGTWFITKSNIGNELSDSNNNEDISKKHNTFYMDPNNHETSLEQNHSVLSSSKSLYKRSEPTVIDLTLDSDDESPMQSPLHKKCRNNSVDTQSETLSSDFQFPKFHLNLASISHLPKACFFDSNVSESGHPISTDIIPVDQSLNNSVKLSTLESEHSTVLYKSLADNNTKDINNSSAFLGPFSNDLWSNKDNSCAWQEEFRENNCIDIHSTHS</sequence>
<evidence type="ECO:0000256" key="8">
    <source>
        <dbReference type="ARBA" id="ARBA00022833"/>
    </source>
</evidence>
<keyword evidence="4" id="KW-0808">Transferase</keyword>
<name>M7NHI9_PNEMU</name>
<proteinExistence type="inferred from homology"/>
<evidence type="ECO:0000313" key="15">
    <source>
        <dbReference type="EMBL" id="EMR08028.1"/>
    </source>
</evidence>
<dbReference type="CDD" id="cd16792">
    <property type="entry name" value="SP-RING_Siz-like"/>
    <property type="match status" value="1"/>
</dbReference>
<evidence type="ECO:0000259" key="13">
    <source>
        <dbReference type="PROSITE" id="PS51044"/>
    </source>
</evidence>
<evidence type="ECO:0000256" key="3">
    <source>
        <dbReference type="ARBA" id="ARBA00005383"/>
    </source>
</evidence>
<dbReference type="PANTHER" id="PTHR10782">
    <property type="entry name" value="ZINC FINGER MIZ DOMAIN-CONTAINING PROTEIN"/>
    <property type="match status" value="1"/>
</dbReference>
<keyword evidence="9" id="KW-0539">Nucleus</keyword>
<dbReference type="Proteomes" id="UP000011958">
    <property type="component" value="Unassembled WGS sequence"/>
</dbReference>
<dbReference type="PROSITE" id="PS51466">
    <property type="entry name" value="PINIT"/>
    <property type="match status" value="1"/>
</dbReference>
<evidence type="ECO:0000256" key="5">
    <source>
        <dbReference type="ARBA" id="ARBA00022723"/>
    </source>
</evidence>
<evidence type="ECO:0000256" key="10">
    <source>
        <dbReference type="PROSITE-ProRule" id="PRU00452"/>
    </source>
</evidence>
<dbReference type="Pfam" id="PF02891">
    <property type="entry name" value="zf-MIZ"/>
    <property type="match status" value="1"/>
</dbReference>
<dbReference type="PROSITE" id="PS50800">
    <property type="entry name" value="SAP"/>
    <property type="match status" value="1"/>
</dbReference>
<dbReference type="GO" id="GO:0000785">
    <property type="term" value="C:chromatin"/>
    <property type="evidence" value="ECO:0007669"/>
    <property type="project" value="TreeGrafter"/>
</dbReference>
<dbReference type="InterPro" id="IPR023321">
    <property type="entry name" value="PINIT"/>
</dbReference>
<dbReference type="RefSeq" id="XP_007875560.1">
    <property type="nucleotide sequence ID" value="XM_007877369.1"/>
</dbReference>
<evidence type="ECO:0000256" key="11">
    <source>
        <dbReference type="SAM" id="MobiDB-lite"/>
    </source>
</evidence>
<evidence type="ECO:0000256" key="7">
    <source>
        <dbReference type="ARBA" id="ARBA00022786"/>
    </source>
</evidence>
<dbReference type="InterPro" id="IPR036361">
    <property type="entry name" value="SAP_dom_sf"/>
</dbReference>
<dbReference type="Pfam" id="PF14324">
    <property type="entry name" value="PINIT"/>
    <property type="match status" value="1"/>
</dbReference>
<feature type="region of interest" description="Disordered" evidence="11">
    <location>
        <begin position="443"/>
        <end position="462"/>
    </location>
</feature>
<dbReference type="InterPro" id="IPR038654">
    <property type="entry name" value="PINIT_sf"/>
</dbReference>
<comment type="subcellular location">
    <subcellularLocation>
        <location evidence="1">Nucleus</location>
    </subcellularLocation>
</comment>
<dbReference type="GO" id="GO:0061665">
    <property type="term" value="F:SUMO ligase activity"/>
    <property type="evidence" value="ECO:0007669"/>
    <property type="project" value="TreeGrafter"/>
</dbReference>
<protein>
    <submittedName>
        <fullName evidence="15">Uncharacterized protein</fullName>
    </submittedName>
</protein>
<organism evidence="15 16">
    <name type="scientific">Pneumocystis murina (strain B123)</name>
    <name type="common">Mouse pneumocystis pneumonia agent</name>
    <name type="synonym">Pneumocystis carinii f. sp. muris</name>
    <dbReference type="NCBI Taxonomy" id="1069680"/>
    <lineage>
        <taxon>Eukaryota</taxon>
        <taxon>Fungi</taxon>
        <taxon>Dikarya</taxon>
        <taxon>Ascomycota</taxon>
        <taxon>Taphrinomycotina</taxon>
        <taxon>Pneumocystomycetes</taxon>
        <taxon>Pneumocystaceae</taxon>
        <taxon>Pneumocystis</taxon>
    </lineage>
</organism>
<dbReference type="eggNOG" id="KOG2169">
    <property type="taxonomic scope" value="Eukaryota"/>
</dbReference>
<comment type="pathway">
    <text evidence="2">Protein modification; protein sumoylation.</text>
</comment>
<dbReference type="VEuPathDB" id="FungiDB:PNEG_03472"/>
<evidence type="ECO:0000256" key="6">
    <source>
        <dbReference type="ARBA" id="ARBA00022771"/>
    </source>
</evidence>
<dbReference type="OMA" id="IEPNGDW"/>
<gene>
    <name evidence="15" type="ORF">PNEG_03472</name>
</gene>
<dbReference type="UniPathway" id="UPA00886"/>
<feature type="domain" description="SAP" evidence="12">
    <location>
        <begin position="18"/>
        <end position="52"/>
    </location>
</feature>
<evidence type="ECO:0000256" key="2">
    <source>
        <dbReference type="ARBA" id="ARBA00004718"/>
    </source>
</evidence>
<evidence type="ECO:0000259" key="14">
    <source>
        <dbReference type="PROSITE" id="PS51466"/>
    </source>
</evidence>
<evidence type="ECO:0000256" key="1">
    <source>
        <dbReference type="ARBA" id="ARBA00004123"/>
    </source>
</evidence>
<comment type="caution">
    <text evidence="15">The sequence shown here is derived from an EMBL/GenBank/DDBJ whole genome shotgun (WGS) entry which is preliminary data.</text>
</comment>
<accession>M7NHI9</accession>
<dbReference type="AlphaFoldDB" id="M7NHI9"/>
<keyword evidence="8" id="KW-0862">Zinc</keyword>
<dbReference type="InterPro" id="IPR004181">
    <property type="entry name" value="Znf_MIZ"/>
</dbReference>
<dbReference type="InterPro" id="IPR003034">
    <property type="entry name" value="SAP_dom"/>
</dbReference>
<dbReference type="EMBL" id="AFWA02000016">
    <property type="protein sequence ID" value="EMR08028.1"/>
    <property type="molecule type" value="Genomic_DNA"/>
</dbReference>
<dbReference type="SMART" id="SM00513">
    <property type="entry name" value="SAP"/>
    <property type="match status" value="1"/>
</dbReference>
<dbReference type="InterPro" id="IPR013083">
    <property type="entry name" value="Znf_RING/FYVE/PHD"/>
</dbReference>
<dbReference type="GO" id="GO:0008270">
    <property type="term" value="F:zinc ion binding"/>
    <property type="evidence" value="ECO:0007669"/>
    <property type="project" value="UniProtKB-KW"/>
</dbReference>
<dbReference type="GeneID" id="19897159"/>
<comment type="similarity">
    <text evidence="3">Belongs to the PIAS family.</text>
</comment>